<dbReference type="Gene3D" id="1.10.1740.10">
    <property type="match status" value="1"/>
</dbReference>
<protein>
    <submittedName>
        <fullName evidence="7">RNA polymerase subunit sigma-24</fullName>
    </submittedName>
</protein>
<sequence>MNLESVYLNHQTELQQHLARIVDCPEIAADLVQECFIIFSRESQKQVIEHPRGFLFRTARNLAYDHIKHRKVTEKHVYSTEPTLDIAEETPSEEHLALVNEKLAIFSSIVDELPERAKTAFVLNRVYGMTYAEIAVELNISDSAVEKLLARALLHCRKQFKNRQADLSND</sequence>
<dbReference type="InterPro" id="IPR007627">
    <property type="entry name" value="RNA_pol_sigma70_r2"/>
</dbReference>
<dbReference type="Proteomes" id="UP000077628">
    <property type="component" value="Unassembled WGS sequence"/>
</dbReference>
<evidence type="ECO:0000256" key="3">
    <source>
        <dbReference type="ARBA" id="ARBA00023082"/>
    </source>
</evidence>
<keyword evidence="2" id="KW-0805">Transcription regulation</keyword>
<keyword evidence="4" id="KW-0804">Transcription</keyword>
<dbReference type="GO" id="GO:0006352">
    <property type="term" value="P:DNA-templated transcription initiation"/>
    <property type="evidence" value="ECO:0007669"/>
    <property type="project" value="InterPro"/>
</dbReference>
<evidence type="ECO:0000256" key="4">
    <source>
        <dbReference type="ARBA" id="ARBA00023163"/>
    </source>
</evidence>
<dbReference type="InterPro" id="IPR013324">
    <property type="entry name" value="RNA_pol_sigma_r3/r4-like"/>
</dbReference>
<accession>A0A177P3D6</accession>
<dbReference type="Gene3D" id="1.10.10.10">
    <property type="entry name" value="Winged helix-like DNA-binding domain superfamily/Winged helix DNA-binding domain"/>
    <property type="match status" value="1"/>
</dbReference>
<dbReference type="InterPro" id="IPR014284">
    <property type="entry name" value="RNA_pol_sigma-70_dom"/>
</dbReference>
<gene>
    <name evidence="7" type="ORF">A1355_20220</name>
</gene>
<dbReference type="InterPro" id="IPR036388">
    <property type="entry name" value="WH-like_DNA-bd_sf"/>
</dbReference>
<dbReference type="PANTHER" id="PTHR43133">
    <property type="entry name" value="RNA POLYMERASE ECF-TYPE SIGMA FACTO"/>
    <property type="match status" value="1"/>
</dbReference>
<dbReference type="CDD" id="cd06171">
    <property type="entry name" value="Sigma70_r4"/>
    <property type="match status" value="1"/>
</dbReference>
<organism evidence="7 8">
    <name type="scientific">Methylomonas koyamae</name>
    <dbReference type="NCBI Taxonomy" id="702114"/>
    <lineage>
        <taxon>Bacteria</taxon>
        <taxon>Pseudomonadati</taxon>
        <taxon>Pseudomonadota</taxon>
        <taxon>Gammaproteobacteria</taxon>
        <taxon>Methylococcales</taxon>
        <taxon>Methylococcaceae</taxon>
        <taxon>Methylomonas</taxon>
    </lineage>
</organism>
<comment type="similarity">
    <text evidence="1">Belongs to the sigma-70 factor family. ECF subfamily.</text>
</comment>
<dbReference type="InterPro" id="IPR039425">
    <property type="entry name" value="RNA_pol_sigma-70-like"/>
</dbReference>
<dbReference type="SUPFAM" id="SSF88946">
    <property type="entry name" value="Sigma2 domain of RNA polymerase sigma factors"/>
    <property type="match status" value="1"/>
</dbReference>
<dbReference type="EMBL" id="LUUK01000042">
    <property type="protein sequence ID" value="OAI24818.1"/>
    <property type="molecule type" value="Genomic_DNA"/>
</dbReference>
<keyword evidence="3" id="KW-0731">Sigma factor</keyword>
<dbReference type="AlphaFoldDB" id="A0A177P3D6"/>
<dbReference type="GO" id="GO:0016987">
    <property type="term" value="F:sigma factor activity"/>
    <property type="evidence" value="ECO:0007669"/>
    <property type="project" value="UniProtKB-KW"/>
</dbReference>
<feature type="domain" description="RNA polymerase sigma-70 region 2" evidence="5">
    <location>
        <begin position="7"/>
        <end position="71"/>
    </location>
</feature>
<proteinExistence type="inferred from homology"/>
<evidence type="ECO:0000313" key="8">
    <source>
        <dbReference type="Proteomes" id="UP000077628"/>
    </source>
</evidence>
<reference evidence="8" key="1">
    <citation type="submission" date="2016-03" db="EMBL/GenBank/DDBJ databases">
        <authorList>
            <person name="Heylen K."/>
            <person name="De Vos P."/>
            <person name="Vekeman B."/>
        </authorList>
    </citation>
    <scope>NUCLEOTIDE SEQUENCE [LARGE SCALE GENOMIC DNA]</scope>
    <source>
        <strain evidence="8">R-45383</strain>
    </source>
</reference>
<evidence type="ECO:0000259" key="6">
    <source>
        <dbReference type="Pfam" id="PF08281"/>
    </source>
</evidence>
<dbReference type="NCBIfam" id="TIGR02937">
    <property type="entry name" value="sigma70-ECF"/>
    <property type="match status" value="1"/>
</dbReference>
<dbReference type="SUPFAM" id="SSF88659">
    <property type="entry name" value="Sigma3 and sigma4 domains of RNA polymerase sigma factors"/>
    <property type="match status" value="1"/>
</dbReference>
<keyword evidence="8" id="KW-1185">Reference proteome</keyword>
<dbReference type="InterPro" id="IPR013249">
    <property type="entry name" value="RNA_pol_sigma70_r4_t2"/>
</dbReference>
<evidence type="ECO:0000313" key="7">
    <source>
        <dbReference type="EMBL" id="OAI24818.1"/>
    </source>
</evidence>
<dbReference type="PANTHER" id="PTHR43133:SF63">
    <property type="entry name" value="RNA POLYMERASE SIGMA FACTOR FECI-RELATED"/>
    <property type="match status" value="1"/>
</dbReference>
<evidence type="ECO:0000256" key="1">
    <source>
        <dbReference type="ARBA" id="ARBA00010641"/>
    </source>
</evidence>
<feature type="domain" description="RNA polymerase sigma factor 70 region 4 type 2" evidence="6">
    <location>
        <begin position="107"/>
        <end position="156"/>
    </location>
</feature>
<evidence type="ECO:0000259" key="5">
    <source>
        <dbReference type="Pfam" id="PF04542"/>
    </source>
</evidence>
<evidence type="ECO:0000256" key="2">
    <source>
        <dbReference type="ARBA" id="ARBA00023015"/>
    </source>
</evidence>
<comment type="caution">
    <text evidence="7">The sequence shown here is derived from an EMBL/GenBank/DDBJ whole genome shotgun (WGS) entry which is preliminary data.</text>
</comment>
<dbReference type="InterPro" id="IPR013325">
    <property type="entry name" value="RNA_pol_sigma_r2"/>
</dbReference>
<dbReference type="Pfam" id="PF04542">
    <property type="entry name" value="Sigma70_r2"/>
    <property type="match status" value="1"/>
</dbReference>
<name>A0A177P3D6_9GAMM</name>
<dbReference type="STRING" id="702114.A1355_20220"/>
<dbReference type="RefSeq" id="WP_064025296.1">
    <property type="nucleotide sequence ID" value="NZ_LUUK01000042.1"/>
</dbReference>
<dbReference type="OrthoDB" id="9794372at2"/>
<dbReference type="GO" id="GO:0003677">
    <property type="term" value="F:DNA binding"/>
    <property type="evidence" value="ECO:0007669"/>
    <property type="project" value="InterPro"/>
</dbReference>
<dbReference type="Pfam" id="PF08281">
    <property type="entry name" value="Sigma70_r4_2"/>
    <property type="match status" value="1"/>
</dbReference>